<organism evidence="2 3">
    <name type="scientific">Sphingomonas abietis</name>
    <dbReference type="NCBI Taxonomy" id="3012344"/>
    <lineage>
        <taxon>Bacteria</taxon>
        <taxon>Pseudomonadati</taxon>
        <taxon>Pseudomonadota</taxon>
        <taxon>Alphaproteobacteria</taxon>
        <taxon>Sphingomonadales</taxon>
        <taxon>Sphingomonadaceae</taxon>
        <taxon>Sphingomonas</taxon>
    </lineage>
</organism>
<evidence type="ECO:0000256" key="1">
    <source>
        <dbReference type="SAM" id="SignalP"/>
    </source>
</evidence>
<name>A0ABY7NQC2_9SPHN</name>
<dbReference type="Pfam" id="PF13385">
    <property type="entry name" value="Laminin_G_3"/>
    <property type="match status" value="1"/>
</dbReference>
<feature type="chain" id="PRO_5047155443" evidence="1">
    <location>
        <begin position="26"/>
        <end position="1317"/>
    </location>
</feature>
<reference evidence="2 3" key="1">
    <citation type="submission" date="2022-12" db="EMBL/GenBank/DDBJ databases">
        <title>Sphingomonas abieness sp. nov., an endophytic bacterium isolated from Abies koreana.</title>
        <authorList>
            <person name="Jiang L."/>
            <person name="Lee J."/>
        </authorList>
    </citation>
    <scope>NUCLEOTIDE SEQUENCE [LARGE SCALE GENOMIC DNA]</scope>
    <source>
        <strain evidence="3">PAMB 00755</strain>
    </source>
</reference>
<accession>A0ABY7NQC2</accession>
<gene>
    <name evidence="2" type="ORF">PBT88_06355</name>
</gene>
<dbReference type="EMBL" id="CP115174">
    <property type="protein sequence ID" value="WBO23740.1"/>
    <property type="molecule type" value="Genomic_DNA"/>
</dbReference>
<keyword evidence="1" id="KW-0732">Signal</keyword>
<dbReference type="Proteomes" id="UP001210865">
    <property type="component" value="Chromosome"/>
</dbReference>
<evidence type="ECO:0000313" key="3">
    <source>
        <dbReference type="Proteomes" id="UP001210865"/>
    </source>
</evidence>
<protein>
    <submittedName>
        <fullName evidence="2">LamG domain-containing protein</fullName>
    </submittedName>
</protein>
<dbReference type="CDD" id="cd00110">
    <property type="entry name" value="LamG"/>
    <property type="match status" value="1"/>
</dbReference>
<sequence>MALRFSRLRASVACVALLAGSGARAEPGLLFSLSGDKGSVADFAAGGATPIFAKGVTAIADGKVGAGFTFSDDLVLAWPGPGNIYAQRGTLSFFFRSRTPFGTTPFPIFRVGGSDGSSWDMVFLRIDWNGHGYDAFVTDTGLARTRISYRIASIPAANAWTHIAFGWDERSGVKLWVDGQRVATLNRKAVYDAGLFGFGPFQRVVSPWQVHTRRMYSHGGDLDEIRIYDHMLDDASVATLATAGTPNAPAAPPAPAMPTDDPQVRQDWWHRYGWAAADIAPLYLSAASIRIRKVEFSDARDQKEKMARGTDGIRETTWPGVYNRSRLPGRHDYFELPDWNVYATGGQAYTLTLPDEPWNRIEIAGPAYGDLQRTDGDGAGLLFRRPEGLERSSTPLDHERHGGTIRFDNVAQETPIEEIGAYDVTAGEAPAADFRLHYRIDAKADPASYPALDGLAGYIAGRFVPQERATVVALPAGAPRKPRAAVAAPASTPASTPPSASASALPIVHILVPGDFRDARLGNAPQRFTYGAANLNMGLDGVAIHLPALPVQPTHRGLLPLNIRIKDPTWPDRDLLDVDVAVKPGEARTLWLDTRDRILPDGASMMIDIAAAGGGFDMHALDGTDVDLLYKPVAAAKAEHVADRLAQARDELSWLVEEQPSTRLYPVWTRFERDISDVLRVDPGNATARAYWVEKEPEQPYAPMSPEPAPPPGVPAWAWRQSEDLKLYQQFVDWWIDHRQIADGEFGGGLSDDTDLVNQWVPLAMMGVEPERIAASQRRVLDATFANGMWSNGLGRIRTDELHSYEEGINTLGQAMLLDWGDPSAIERSMAVARNYPKLMQVNPAGHAHVVSSLFSGTSIVREAALGWQEPYSLLITHPGLMLVDYNGAPATKALLLSVLDGWLAHGKKDANGVWQFPSNIEWASDKATGKGVASAGNSFWAAYDWTGDERYLRPIATEMAEHDLAGLSALNADLLARTPQGPALAKAIADGTVKPDGGAIDRNLGGFNDRDYARFVHWQQTGDKNDLVALYDGEIASDRGRMPVLTDAELWVDRVSVPSELLQRTRMGGVAHRRNAYYPGNLVRWHFAAPARGEDVALLIPHGDPRHFRIIGYNLTDRPITARMTGDEVAAGRWRLSAGIDTDGDDRADTVGEQRDVTLERGAGVDIAFPPHQTIVYDFTLATPGDDPAARPDIGLSGEDLALRGDRLSVTAHSLGAKATPGGTAIVEDAAGHVVARAPIPPLAAPTDLEPKTATVAIRLPHGTPTPGLRVRLTLDGDPAETSATNNVAALGVTIASQIAGATESRDDATAQEDTK</sequence>
<dbReference type="SUPFAM" id="SSF49899">
    <property type="entry name" value="Concanavalin A-like lectins/glucanases"/>
    <property type="match status" value="1"/>
</dbReference>
<proteinExistence type="predicted"/>
<dbReference type="RefSeq" id="WP_270078371.1">
    <property type="nucleotide sequence ID" value="NZ_CP115174.1"/>
</dbReference>
<feature type="signal peptide" evidence="1">
    <location>
        <begin position="1"/>
        <end position="25"/>
    </location>
</feature>
<keyword evidence="3" id="KW-1185">Reference proteome</keyword>
<dbReference type="InterPro" id="IPR001791">
    <property type="entry name" value="Laminin_G"/>
</dbReference>
<dbReference type="Gene3D" id="2.60.120.200">
    <property type="match status" value="1"/>
</dbReference>
<dbReference type="InterPro" id="IPR013320">
    <property type="entry name" value="ConA-like_dom_sf"/>
</dbReference>
<evidence type="ECO:0000313" key="2">
    <source>
        <dbReference type="EMBL" id="WBO23740.1"/>
    </source>
</evidence>